<feature type="domain" description="T6SS Phospholipase effector Tle1-like catalytic" evidence="2">
    <location>
        <begin position="55"/>
        <end position="339"/>
    </location>
</feature>
<gene>
    <name evidence="3" type="ORF">H2201_001820</name>
</gene>
<feature type="region of interest" description="Disordered" evidence="1">
    <location>
        <begin position="510"/>
        <end position="679"/>
    </location>
</feature>
<feature type="compositionally biased region" description="Basic and acidic residues" evidence="1">
    <location>
        <begin position="530"/>
        <end position="564"/>
    </location>
</feature>
<evidence type="ECO:0000256" key="1">
    <source>
        <dbReference type="SAM" id="MobiDB-lite"/>
    </source>
</evidence>
<dbReference type="Pfam" id="PF09994">
    <property type="entry name" value="T6SS_Tle1-like_cat"/>
    <property type="match status" value="1"/>
</dbReference>
<dbReference type="InterPro" id="IPR018712">
    <property type="entry name" value="Tle1-like_cat"/>
</dbReference>
<dbReference type="PANTHER" id="PTHR33840">
    <property type="match status" value="1"/>
</dbReference>
<evidence type="ECO:0000313" key="3">
    <source>
        <dbReference type="EMBL" id="KAJ9668014.1"/>
    </source>
</evidence>
<keyword evidence="4" id="KW-1185">Reference proteome</keyword>
<dbReference type="Proteomes" id="UP001172684">
    <property type="component" value="Unassembled WGS sequence"/>
</dbReference>
<feature type="compositionally biased region" description="Basic and acidic residues" evidence="1">
    <location>
        <begin position="624"/>
        <end position="638"/>
    </location>
</feature>
<sequence>MALVIREDDPVTKTSTLVIRESTTRESAGGREIVTKPQRARSPARESGSREPPFKRLIVANDGTWLNSDDGRLTGELAIPSNVTRLSRAIKPVSSDGIPQVVYYHYGVASRGNVVSRVVMGSTGEGLEENVRDGYSFLANNYSTGDEIFLTGFSRGAFTSRSIAGMMAVVGLLTKAGLNFLPEIHRDVLNRRNPDYRPRNRNAPFPNKPSASDPRYREELYRRGLTRLDVSVKAIGVWDTVGALGAPRIGLLTRFGLQDQESDEMQFYDTKLSNIVENAFQALALDERRTAFRPAVWEKPQGNRTTLRQVWFPGVHSNVGGGHDDQELSNITLAWMMSQLEPFLDMRLSYLLDEADKTDQYYRQHAREPVRPWSFGKIENSNTGIYAIGGGTTRTPGTYYAVDPDGRETSRPLRDTHEYVHPSVRTRLRLGGPGIDDKGRYDPEALDDWKLVVEYPSDSGGGRGSEHPNIYWRARFREQNVSTRVLPESPLWRFERELARRDPETYEYVLYPPETRPERGAPPPPPPQARDPRYLDEGPRPRGDPRYADEGPRPRDQRYIDDRPPPPGARDAPRYADEGPPPPRDQRYPDDRDPRYVDDRPPPPLAPPPPGYFDGGPPPPLPQDPRDYPPRDPRDEGPPPRGGRYADEEPPYPPAPRERDQRYYEGPPPSLPRDPRDYR</sequence>
<comment type="caution">
    <text evidence="3">The sequence shown here is derived from an EMBL/GenBank/DDBJ whole genome shotgun (WGS) entry which is preliminary data.</text>
</comment>
<dbReference type="InterPro" id="IPR029058">
    <property type="entry name" value="AB_hydrolase_fold"/>
</dbReference>
<reference evidence="3" key="1">
    <citation type="submission" date="2022-10" db="EMBL/GenBank/DDBJ databases">
        <title>Culturing micro-colonial fungi from biological soil crusts in the Mojave desert and describing Neophaeococcomyces mojavensis, and introducing the new genera and species Taxawa tesnikishii.</title>
        <authorList>
            <person name="Kurbessoian T."/>
            <person name="Stajich J.E."/>
        </authorList>
    </citation>
    <scope>NUCLEOTIDE SEQUENCE</scope>
    <source>
        <strain evidence="3">TK_1</strain>
    </source>
</reference>
<proteinExistence type="predicted"/>
<feature type="compositionally biased region" description="Basic and acidic residues" evidence="1">
    <location>
        <begin position="584"/>
        <end position="601"/>
    </location>
</feature>
<dbReference type="PANTHER" id="PTHR33840:SF1">
    <property type="entry name" value="TLE1 PHOSPHOLIPASE DOMAIN-CONTAINING PROTEIN"/>
    <property type="match status" value="1"/>
</dbReference>
<evidence type="ECO:0000313" key="4">
    <source>
        <dbReference type="Proteomes" id="UP001172684"/>
    </source>
</evidence>
<dbReference type="SUPFAM" id="SSF53474">
    <property type="entry name" value="alpha/beta-Hydrolases"/>
    <property type="match status" value="1"/>
</dbReference>
<accession>A0ABQ9P390</accession>
<feature type="region of interest" description="Disordered" evidence="1">
    <location>
        <begin position="21"/>
        <end position="53"/>
    </location>
</feature>
<organism evidence="3 4">
    <name type="scientific">Coniosporium apollinis</name>
    <dbReference type="NCBI Taxonomy" id="61459"/>
    <lineage>
        <taxon>Eukaryota</taxon>
        <taxon>Fungi</taxon>
        <taxon>Dikarya</taxon>
        <taxon>Ascomycota</taxon>
        <taxon>Pezizomycotina</taxon>
        <taxon>Dothideomycetes</taxon>
        <taxon>Dothideomycetes incertae sedis</taxon>
        <taxon>Coniosporium</taxon>
    </lineage>
</organism>
<feature type="compositionally biased region" description="Pro residues" evidence="1">
    <location>
        <begin position="520"/>
        <end position="529"/>
    </location>
</feature>
<feature type="compositionally biased region" description="Pro residues" evidence="1">
    <location>
        <begin position="602"/>
        <end position="623"/>
    </location>
</feature>
<protein>
    <recommendedName>
        <fullName evidence="2">T6SS Phospholipase effector Tle1-like catalytic domain-containing protein</fullName>
    </recommendedName>
</protein>
<evidence type="ECO:0000259" key="2">
    <source>
        <dbReference type="Pfam" id="PF09994"/>
    </source>
</evidence>
<feature type="region of interest" description="Disordered" evidence="1">
    <location>
        <begin position="191"/>
        <end position="215"/>
    </location>
</feature>
<name>A0ABQ9P390_9PEZI</name>
<feature type="compositionally biased region" description="Basic and acidic residues" evidence="1">
    <location>
        <begin position="43"/>
        <end position="53"/>
    </location>
</feature>
<dbReference type="EMBL" id="JAPDRL010000009">
    <property type="protein sequence ID" value="KAJ9668014.1"/>
    <property type="molecule type" value="Genomic_DNA"/>
</dbReference>